<dbReference type="Pfam" id="PF02464">
    <property type="entry name" value="CinA"/>
    <property type="match status" value="1"/>
</dbReference>
<dbReference type="NCBIfam" id="TIGR00199">
    <property type="entry name" value="PncC_domain"/>
    <property type="match status" value="1"/>
</dbReference>
<feature type="domain" description="CinA C-terminal" evidence="1">
    <location>
        <begin position="2"/>
        <end position="148"/>
    </location>
</feature>
<dbReference type="InterPro" id="IPR008136">
    <property type="entry name" value="CinA_C"/>
</dbReference>
<proteinExistence type="predicted"/>
<organism evidence="2 3">
    <name type="scientific">Amedibacterium intestinale</name>
    <dbReference type="NCBI Taxonomy" id="2583452"/>
    <lineage>
        <taxon>Bacteria</taxon>
        <taxon>Bacillati</taxon>
        <taxon>Bacillota</taxon>
        <taxon>Erysipelotrichia</taxon>
        <taxon>Erysipelotrichales</taxon>
        <taxon>Erysipelotrichaceae</taxon>
        <taxon>Amedibacterium</taxon>
    </lineage>
</organism>
<dbReference type="SUPFAM" id="SSF142433">
    <property type="entry name" value="CinA-like"/>
    <property type="match status" value="1"/>
</dbReference>
<reference evidence="3" key="1">
    <citation type="submission" date="2019-05" db="EMBL/GenBank/DDBJ databases">
        <title>Complete genome sequencing of Absiella argi strain JCM 30884.</title>
        <authorList>
            <person name="Sakamoto M."/>
            <person name="Murakami T."/>
            <person name="Mori H."/>
        </authorList>
    </citation>
    <scope>NUCLEOTIDE SEQUENCE [LARGE SCALE GENOMIC DNA]</scope>
    <source>
        <strain evidence="3">JCM 30884</strain>
    </source>
</reference>
<keyword evidence="3" id="KW-1185">Reference proteome</keyword>
<accession>A0A6N4TFW6</accession>
<evidence type="ECO:0000259" key="1">
    <source>
        <dbReference type="Pfam" id="PF02464"/>
    </source>
</evidence>
<dbReference type="KEGG" id="aarg:Aargi30884_07730"/>
<name>A0A6N4TFW6_9FIRM</name>
<protein>
    <submittedName>
        <fullName evidence="2">Damage-inducible protein</fullName>
    </submittedName>
</protein>
<dbReference type="Proteomes" id="UP000464754">
    <property type="component" value="Chromosome"/>
</dbReference>
<dbReference type="EMBL" id="AP019695">
    <property type="protein sequence ID" value="BBK21870.1"/>
    <property type="molecule type" value="Genomic_DNA"/>
</dbReference>
<gene>
    <name evidence="2" type="primary">cinA</name>
    <name evidence="2" type="ORF">Aargi30884_07730</name>
</gene>
<dbReference type="Gene3D" id="3.90.950.20">
    <property type="entry name" value="CinA-like"/>
    <property type="match status" value="1"/>
</dbReference>
<evidence type="ECO:0000313" key="2">
    <source>
        <dbReference type="EMBL" id="BBK21870.1"/>
    </source>
</evidence>
<dbReference type="AlphaFoldDB" id="A0A6N4TFW6"/>
<evidence type="ECO:0000313" key="3">
    <source>
        <dbReference type="Proteomes" id="UP000464754"/>
    </source>
</evidence>
<dbReference type="RefSeq" id="WP_115715029.1">
    <property type="nucleotide sequence ID" value="NZ_AP019695.1"/>
</dbReference>
<sequence>MEELLDCLKNKHLTIGSCESFTAGLFCAKLAEISGASAVLKGGIVTYATDIKTNVVGVSSEVVEKDGVISSSCAKEMALKTKKMLGCDICVSFTGNAGPSAMENKPAGLVYIGIAYKDECRVYEQNIKGNRNTVREDAIFYAANKIKEWIQEIS</sequence>
<dbReference type="InterPro" id="IPR036653">
    <property type="entry name" value="CinA-like_C"/>
</dbReference>